<organism evidence="1 2">
    <name type="scientific">Aquimarina gracilis</name>
    <dbReference type="NCBI Taxonomy" id="874422"/>
    <lineage>
        <taxon>Bacteria</taxon>
        <taxon>Pseudomonadati</taxon>
        <taxon>Bacteroidota</taxon>
        <taxon>Flavobacteriia</taxon>
        <taxon>Flavobacteriales</taxon>
        <taxon>Flavobacteriaceae</taxon>
        <taxon>Aquimarina</taxon>
    </lineage>
</organism>
<sequence>MRYRIHLQVLKTKMHIIFIIISLLLARCYKSNNNSIKLATYQYATNDRVNNLEPLSVEMENTLNRKVTIHSYPTVDSLIKGITANEVDVAFINTLGYLTLFQEKQIMKPVASFKIKEDAINNYKSVLLSNNDSITRLVDIIDNAKNLSISLVKKGSTSGNFIPRVLFKSLHLKSLEEEFKSVSYAGNHTANFEKLLEKKVDLCTIGSNEYFKQIENDSTLKHQVKLVWISGEIPLGPVLVNNNLEEIEKEKITRTLLQLHYNNVKAFERIKSGWSEAKQADRFHHVSQEYYNAFFAQFNIGNDQEVF</sequence>
<protein>
    <submittedName>
        <fullName evidence="1">PhnD/SsuA/transferrin family substrate-binding protein</fullName>
    </submittedName>
</protein>
<dbReference type="SUPFAM" id="SSF53850">
    <property type="entry name" value="Periplasmic binding protein-like II"/>
    <property type="match status" value="1"/>
</dbReference>
<dbReference type="PANTHER" id="PTHR35841">
    <property type="entry name" value="PHOSPHONATES-BINDING PERIPLASMIC PROTEIN"/>
    <property type="match status" value="1"/>
</dbReference>
<keyword evidence="2" id="KW-1185">Reference proteome</keyword>
<dbReference type="Pfam" id="PF12974">
    <property type="entry name" value="Phosphonate-bd"/>
    <property type="match status" value="1"/>
</dbReference>
<proteinExistence type="predicted"/>
<evidence type="ECO:0000313" key="2">
    <source>
        <dbReference type="Proteomes" id="UP001327027"/>
    </source>
</evidence>
<accession>A0ABU5ZQH0</accession>
<gene>
    <name evidence="1" type="ORF">U6A24_02470</name>
</gene>
<reference evidence="1 2" key="1">
    <citation type="journal article" date="2013" name="Int. J. Syst. Evol. Microbiol.">
        <title>Aquimarina gracilis sp. nov., isolated from the gut microflora of a mussel, Mytilus coruscus, and emended description of Aquimarina spongiae.</title>
        <authorList>
            <person name="Park S.C."/>
            <person name="Choe H.N."/>
            <person name="Baik K.S."/>
            <person name="Seong C.N."/>
        </authorList>
    </citation>
    <scope>NUCLEOTIDE SEQUENCE [LARGE SCALE GENOMIC DNA]</scope>
    <source>
        <strain evidence="1 2">PSC32</strain>
    </source>
</reference>
<dbReference type="Proteomes" id="UP001327027">
    <property type="component" value="Unassembled WGS sequence"/>
</dbReference>
<comment type="caution">
    <text evidence="1">The sequence shown here is derived from an EMBL/GenBank/DDBJ whole genome shotgun (WGS) entry which is preliminary data.</text>
</comment>
<dbReference type="RefSeq" id="WP_324178351.1">
    <property type="nucleotide sequence ID" value="NZ_BAABAW010000016.1"/>
</dbReference>
<dbReference type="Gene3D" id="3.40.190.10">
    <property type="entry name" value="Periplasmic binding protein-like II"/>
    <property type="match status" value="2"/>
</dbReference>
<dbReference type="EMBL" id="JAYKLX010000001">
    <property type="protein sequence ID" value="MEB3344304.1"/>
    <property type="molecule type" value="Genomic_DNA"/>
</dbReference>
<name>A0ABU5ZQH0_9FLAO</name>
<evidence type="ECO:0000313" key="1">
    <source>
        <dbReference type="EMBL" id="MEB3344304.1"/>
    </source>
</evidence>
<dbReference type="PANTHER" id="PTHR35841:SF1">
    <property type="entry name" value="PHOSPHONATES-BINDING PERIPLASMIC PROTEIN"/>
    <property type="match status" value="1"/>
</dbReference>